<dbReference type="EMBL" id="BPLQ01010795">
    <property type="protein sequence ID" value="GIY53714.1"/>
    <property type="molecule type" value="Genomic_DNA"/>
</dbReference>
<reference evidence="1 2" key="1">
    <citation type="submission" date="2021-06" db="EMBL/GenBank/DDBJ databases">
        <title>Caerostris darwini draft genome.</title>
        <authorList>
            <person name="Kono N."/>
            <person name="Arakawa K."/>
        </authorList>
    </citation>
    <scope>NUCLEOTIDE SEQUENCE [LARGE SCALE GENOMIC DNA]</scope>
</reference>
<evidence type="ECO:0000313" key="2">
    <source>
        <dbReference type="Proteomes" id="UP001054837"/>
    </source>
</evidence>
<organism evidence="1 2">
    <name type="scientific">Caerostris darwini</name>
    <dbReference type="NCBI Taxonomy" id="1538125"/>
    <lineage>
        <taxon>Eukaryota</taxon>
        <taxon>Metazoa</taxon>
        <taxon>Ecdysozoa</taxon>
        <taxon>Arthropoda</taxon>
        <taxon>Chelicerata</taxon>
        <taxon>Arachnida</taxon>
        <taxon>Araneae</taxon>
        <taxon>Araneomorphae</taxon>
        <taxon>Entelegynae</taxon>
        <taxon>Araneoidea</taxon>
        <taxon>Araneidae</taxon>
        <taxon>Caerostris</taxon>
    </lineage>
</organism>
<gene>
    <name evidence="1" type="ORF">CDAR_445671</name>
</gene>
<dbReference type="AlphaFoldDB" id="A0AAV4U7G6"/>
<dbReference type="Proteomes" id="UP001054837">
    <property type="component" value="Unassembled WGS sequence"/>
</dbReference>
<sequence>MKEEKKIILAILEETCGNMRKKAKMITYIKGICTLCFCRTIFIKEDYYNCQPSRFRRMTHDFPSSCLPDFPRDSPSFHRFLTLFSLILDFTNSVGINQFVIEEFQKNSIPNCDGLLSDSIRHIYLWPSFSKL</sequence>
<proteinExistence type="predicted"/>
<accession>A0AAV4U7G6</accession>
<comment type="caution">
    <text evidence="1">The sequence shown here is derived from an EMBL/GenBank/DDBJ whole genome shotgun (WGS) entry which is preliminary data.</text>
</comment>
<protein>
    <submittedName>
        <fullName evidence="1">Uncharacterized protein</fullName>
    </submittedName>
</protein>
<name>A0AAV4U7G6_9ARAC</name>
<keyword evidence="2" id="KW-1185">Reference proteome</keyword>
<evidence type="ECO:0000313" key="1">
    <source>
        <dbReference type="EMBL" id="GIY53714.1"/>
    </source>
</evidence>